<dbReference type="SUPFAM" id="SSF46689">
    <property type="entry name" value="Homeodomain-like"/>
    <property type="match status" value="1"/>
</dbReference>
<protein>
    <submittedName>
        <fullName evidence="6">TetR family transcriptional regulator</fullName>
    </submittedName>
</protein>
<dbReference type="InterPro" id="IPR001647">
    <property type="entry name" value="HTH_TetR"/>
</dbReference>
<dbReference type="PANTHER" id="PTHR30055:SF234">
    <property type="entry name" value="HTH-TYPE TRANSCRIPTIONAL REGULATOR BETI"/>
    <property type="match status" value="1"/>
</dbReference>
<feature type="domain" description="HTH tetR-type" evidence="5">
    <location>
        <begin position="14"/>
        <end position="74"/>
    </location>
</feature>
<evidence type="ECO:0000259" key="5">
    <source>
        <dbReference type="PROSITE" id="PS50977"/>
    </source>
</evidence>
<name>A0A660CIQ9_9PSEU</name>
<dbReference type="Pfam" id="PF00440">
    <property type="entry name" value="TetR_N"/>
    <property type="match status" value="1"/>
</dbReference>
<dbReference type="EMBL" id="VLJV01000001">
    <property type="protein sequence ID" value="TWH20971.1"/>
    <property type="molecule type" value="Genomic_DNA"/>
</dbReference>
<dbReference type="OrthoDB" id="4709704at2"/>
<accession>A0A660CIQ9</accession>
<dbReference type="InterPro" id="IPR036271">
    <property type="entry name" value="Tet_transcr_reg_TetR-rel_C_sf"/>
</dbReference>
<organism evidence="6 7">
    <name type="scientific">Prauserella rugosa</name>
    <dbReference type="NCBI Taxonomy" id="43354"/>
    <lineage>
        <taxon>Bacteria</taxon>
        <taxon>Bacillati</taxon>
        <taxon>Actinomycetota</taxon>
        <taxon>Actinomycetes</taxon>
        <taxon>Pseudonocardiales</taxon>
        <taxon>Pseudonocardiaceae</taxon>
        <taxon>Prauserella</taxon>
    </lineage>
</organism>
<reference evidence="6 7" key="1">
    <citation type="submission" date="2019-07" db="EMBL/GenBank/DDBJ databases">
        <title>R&amp;d 2014.</title>
        <authorList>
            <person name="Klenk H.-P."/>
        </authorList>
    </citation>
    <scope>NUCLEOTIDE SEQUENCE [LARGE SCALE GENOMIC DNA]</scope>
    <source>
        <strain evidence="6 7">DSM 43194</strain>
    </source>
</reference>
<comment type="caution">
    <text evidence="6">The sequence shown here is derived from an EMBL/GenBank/DDBJ whole genome shotgun (WGS) entry which is preliminary data.</text>
</comment>
<dbReference type="PRINTS" id="PR00455">
    <property type="entry name" value="HTHTETR"/>
</dbReference>
<keyword evidence="1" id="KW-0805">Transcription regulation</keyword>
<evidence type="ECO:0000313" key="7">
    <source>
        <dbReference type="Proteomes" id="UP000317303"/>
    </source>
</evidence>
<dbReference type="GO" id="GO:0003700">
    <property type="term" value="F:DNA-binding transcription factor activity"/>
    <property type="evidence" value="ECO:0007669"/>
    <property type="project" value="TreeGrafter"/>
</dbReference>
<feature type="DNA-binding region" description="H-T-H motif" evidence="4">
    <location>
        <begin position="37"/>
        <end position="56"/>
    </location>
</feature>
<sequence length="209" mass="22711">MPKIIGNSLGEHREQVRARVFDALRNQLYERGFEAITLAGVAAEAGVGRTAMYNHFPDREHLLVAFVEDEAARYVARLTEAVDAVDDPADKLAAFARLQLTTLAEYHIPPGTTLARTLAPSAYRRIAAHADPIGETLDAILREGMRRGSWPEQDPAVLAPMVTAALGARQVVDVPPEELPRAIDLAVAFVLRAVGVIPAEDSRAAARHH</sequence>
<evidence type="ECO:0000256" key="3">
    <source>
        <dbReference type="ARBA" id="ARBA00023163"/>
    </source>
</evidence>
<dbReference type="Proteomes" id="UP000317303">
    <property type="component" value="Unassembled WGS sequence"/>
</dbReference>
<evidence type="ECO:0000256" key="1">
    <source>
        <dbReference type="ARBA" id="ARBA00023015"/>
    </source>
</evidence>
<dbReference type="GO" id="GO:0000976">
    <property type="term" value="F:transcription cis-regulatory region binding"/>
    <property type="evidence" value="ECO:0007669"/>
    <property type="project" value="TreeGrafter"/>
</dbReference>
<dbReference type="RefSeq" id="WP_030534086.1">
    <property type="nucleotide sequence ID" value="NZ_JOIJ01000023.1"/>
</dbReference>
<proteinExistence type="predicted"/>
<dbReference type="SUPFAM" id="SSF48498">
    <property type="entry name" value="Tetracyclin repressor-like, C-terminal domain"/>
    <property type="match status" value="1"/>
</dbReference>
<evidence type="ECO:0000256" key="4">
    <source>
        <dbReference type="PROSITE-ProRule" id="PRU00335"/>
    </source>
</evidence>
<dbReference type="AlphaFoldDB" id="A0A660CIQ9"/>
<dbReference type="InterPro" id="IPR009057">
    <property type="entry name" value="Homeodomain-like_sf"/>
</dbReference>
<evidence type="ECO:0000256" key="2">
    <source>
        <dbReference type="ARBA" id="ARBA00023125"/>
    </source>
</evidence>
<dbReference type="Gene3D" id="1.10.357.10">
    <property type="entry name" value="Tetracycline Repressor, domain 2"/>
    <property type="match status" value="1"/>
</dbReference>
<evidence type="ECO:0000313" key="6">
    <source>
        <dbReference type="EMBL" id="TWH20971.1"/>
    </source>
</evidence>
<keyword evidence="7" id="KW-1185">Reference proteome</keyword>
<dbReference type="PANTHER" id="PTHR30055">
    <property type="entry name" value="HTH-TYPE TRANSCRIPTIONAL REGULATOR RUTR"/>
    <property type="match status" value="1"/>
</dbReference>
<dbReference type="InterPro" id="IPR050109">
    <property type="entry name" value="HTH-type_TetR-like_transc_reg"/>
</dbReference>
<dbReference type="PROSITE" id="PS50977">
    <property type="entry name" value="HTH_TETR_2"/>
    <property type="match status" value="1"/>
</dbReference>
<gene>
    <name evidence="6" type="ORF">JD82_02822</name>
</gene>
<keyword evidence="2 4" id="KW-0238">DNA-binding</keyword>
<keyword evidence="3" id="KW-0804">Transcription</keyword>